<dbReference type="OMA" id="WSTIERP"/>
<accession>G9MHE7</accession>
<feature type="signal peptide" evidence="1">
    <location>
        <begin position="1"/>
        <end position="22"/>
    </location>
</feature>
<dbReference type="HOGENOM" id="CLU_042058_1_0_1"/>
<gene>
    <name evidence="2" type="ORF">TRIVIDRAFT_63466</name>
</gene>
<dbReference type="Proteomes" id="UP000007115">
    <property type="component" value="Unassembled WGS sequence"/>
</dbReference>
<evidence type="ECO:0000256" key="1">
    <source>
        <dbReference type="SAM" id="SignalP"/>
    </source>
</evidence>
<evidence type="ECO:0008006" key="4">
    <source>
        <dbReference type="Google" id="ProtNLM"/>
    </source>
</evidence>
<dbReference type="Gene3D" id="3.80.10.10">
    <property type="entry name" value="Ribonuclease Inhibitor"/>
    <property type="match status" value="1"/>
</dbReference>
<dbReference type="GeneID" id="25796487"/>
<comment type="caution">
    <text evidence="2">The sequence shown here is derived from an EMBL/GenBank/DDBJ whole genome shotgun (WGS) entry which is preliminary data.</text>
</comment>
<sequence length="446" mass="50829">MPPHDSTARVLFLPEFIHLIFSFCLDTGDCWRLSGKSLYMLAGAAQVNRLWFECATEKIWSHLEAPYHLLLVPHHRRHMYASKIVTLHLDSTNVAKFYREFRSLEFSRLRKLEVATDGGKLGLTKPFCVPSVQKFMFSGTAIRPWMIHYLQNCLQLTTIHIDLIRVDWDHQPPFTSGVLLDIVKNLRFLQKLRFKSNSRGFISGDLLVHLAGRFTPFPRLTTLGLVAPSASIGRLVPWLRNLTSLDLKLEDSDPDVLLRIAHLTTLTKLSLIYYNRTHISAESIMALRHLSQLQKLIIRPHSTFIAPVTITSDLSDDDCERVTSHWPNLNFISLVVDWANLSTKGLISLARSCRCLTTCHTSQKFNFDELFADGSDGEVLFPQVKDMRLAFLVPGRTEVHYLTPTSGIDDLYYYLTKTSHYQLAPLVISYGGDLLHYLLHVQLGGV</sequence>
<feature type="chain" id="PRO_5003523522" description="F-box domain-containing protein" evidence="1">
    <location>
        <begin position="23"/>
        <end position="446"/>
    </location>
</feature>
<keyword evidence="3" id="KW-1185">Reference proteome</keyword>
<dbReference type="RefSeq" id="XP_013960349.1">
    <property type="nucleotide sequence ID" value="XM_014104874.1"/>
</dbReference>
<name>G9MHE7_HYPVG</name>
<dbReference type="AlphaFoldDB" id="G9MHE7"/>
<keyword evidence="1" id="KW-0732">Signal</keyword>
<dbReference type="InParanoid" id="G9MHE7"/>
<evidence type="ECO:0000313" key="2">
    <source>
        <dbReference type="EMBL" id="EHK26135.1"/>
    </source>
</evidence>
<dbReference type="InterPro" id="IPR032675">
    <property type="entry name" value="LRR_dom_sf"/>
</dbReference>
<protein>
    <recommendedName>
        <fullName evidence="4">F-box domain-containing protein</fullName>
    </recommendedName>
</protein>
<reference evidence="2 3" key="1">
    <citation type="journal article" date="2011" name="Genome Biol.">
        <title>Comparative genome sequence analysis underscores mycoparasitism as the ancestral life style of Trichoderma.</title>
        <authorList>
            <person name="Kubicek C.P."/>
            <person name="Herrera-Estrella A."/>
            <person name="Seidl-Seiboth V."/>
            <person name="Martinez D.A."/>
            <person name="Druzhinina I.S."/>
            <person name="Thon M."/>
            <person name="Zeilinger S."/>
            <person name="Casas-Flores S."/>
            <person name="Horwitz B.A."/>
            <person name="Mukherjee P.K."/>
            <person name="Mukherjee M."/>
            <person name="Kredics L."/>
            <person name="Alcaraz L.D."/>
            <person name="Aerts A."/>
            <person name="Antal Z."/>
            <person name="Atanasova L."/>
            <person name="Cervantes-Badillo M.G."/>
            <person name="Challacombe J."/>
            <person name="Chertkov O."/>
            <person name="McCluskey K."/>
            <person name="Coulpier F."/>
            <person name="Deshpande N."/>
            <person name="von Doehren H."/>
            <person name="Ebbole D.J."/>
            <person name="Esquivel-Naranjo E.U."/>
            <person name="Fekete E."/>
            <person name="Flipphi M."/>
            <person name="Glaser F."/>
            <person name="Gomez-Rodriguez E.Y."/>
            <person name="Gruber S."/>
            <person name="Han C."/>
            <person name="Henrissat B."/>
            <person name="Hermosa R."/>
            <person name="Hernandez-Onate M."/>
            <person name="Karaffa L."/>
            <person name="Kosti I."/>
            <person name="Le Crom S."/>
            <person name="Lindquist E."/>
            <person name="Lucas S."/>
            <person name="Luebeck M."/>
            <person name="Luebeck P.S."/>
            <person name="Margeot A."/>
            <person name="Metz B."/>
            <person name="Misra M."/>
            <person name="Nevalainen H."/>
            <person name="Omann M."/>
            <person name="Packer N."/>
            <person name="Perrone G."/>
            <person name="Uresti-Rivera E.E."/>
            <person name="Salamov A."/>
            <person name="Schmoll M."/>
            <person name="Seiboth B."/>
            <person name="Shapiro H."/>
            <person name="Sukno S."/>
            <person name="Tamayo-Ramos J.A."/>
            <person name="Tisch D."/>
            <person name="Wiest A."/>
            <person name="Wilkinson H.H."/>
            <person name="Zhang M."/>
            <person name="Coutinho P.M."/>
            <person name="Kenerley C.M."/>
            <person name="Monte E."/>
            <person name="Baker S.E."/>
            <person name="Grigoriev I.V."/>
        </authorList>
    </citation>
    <scope>NUCLEOTIDE SEQUENCE [LARGE SCALE GENOMIC DNA]</scope>
    <source>
        <strain evidence="3">Gv29-8 / FGSC 10586</strain>
    </source>
</reference>
<organism evidence="2 3">
    <name type="scientific">Hypocrea virens (strain Gv29-8 / FGSC 10586)</name>
    <name type="common">Gliocladium virens</name>
    <name type="synonym">Trichoderma virens</name>
    <dbReference type="NCBI Taxonomy" id="413071"/>
    <lineage>
        <taxon>Eukaryota</taxon>
        <taxon>Fungi</taxon>
        <taxon>Dikarya</taxon>
        <taxon>Ascomycota</taxon>
        <taxon>Pezizomycotina</taxon>
        <taxon>Sordariomycetes</taxon>
        <taxon>Hypocreomycetidae</taxon>
        <taxon>Hypocreales</taxon>
        <taxon>Hypocreaceae</taxon>
        <taxon>Trichoderma</taxon>
    </lineage>
</organism>
<dbReference type="SUPFAM" id="SSF52047">
    <property type="entry name" value="RNI-like"/>
    <property type="match status" value="1"/>
</dbReference>
<evidence type="ECO:0000313" key="3">
    <source>
        <dbReference type="Proteomes" id="UP000007115"/>
    </source>
</evidence>
<dbReference type="VEuPathDB" id="FungiDB:TRIVIDRAFT_63466"/>
<dbReference type="EMBL" id="ABDF02000002">
    <property type="protein sequence ID" value="EHK26135.1"/>
    <property type="molecule type" value="Genomic_DNA"/>
</dbReference>
<dbReference type="OrthoDB" id="2305901at2759"/>
<proteinExistence type="predicted"/>
<dbReference type="eggNOG" id="ENOG502SVJU">
    <property type="taxonomic scope" value="Eukaryota"/>
</dbReference>